<dbReference type="InterPro" id="IPR050928">
    <property type="entry name" value="ATP-dep_Zn_Metalloprotease"/>
</dbReference>
<evidence type="ECO:0000256" key="8">
    <source>
        <dbReference type="ARBA" id="ARBA00022723"/>
    </source>
</evidence>
<evidence type="ECO:0000256" key="6">
    <source>
        <dbReference type="ARBA" id="ARBA00022670"/>
    </source>
</evidence>
<dbReference type="InterPro" id="IPR000642">
    <property type="entry name" value="Peptidase_M41"/>
</dbReference>
<dbReference type="Gene3D" id="3.40.1690.20">
    <property type="match status" value="1"/>
</dbReference>
<dbReference type="STRING" id="7167.A0A182FJU2"/>
<dbReference type="Gene3D" id="1.20.58.760">
    <property type="entry name" value="Peptidase M41"/>
    <property type="match status" value="1"/>
</dbReference>
<keyword evidence="14 18" id="KW-1133">Transmembrane helix</keyword>
<evidence type="ECO:0000256" key="13">
    <source>
        <dbReference type="ARBA" id="ARBA00022946"/>
    </source>
</evidence>
<dbReference type="SUPFAM" id="SSF52540">
    <property type="entry name" value="P-loop containing nucleoside triphosphate hydrolases"/>
    <property type="match status" value="1"/>
</dbReference>
<dbReference type="PANTHER" id="PTHR43655">
    <property type="entry name" value="ATP-DEPENDENT PROTEASE"/>
    <property type="match status" value="1"/>
</dbReference>
<dbReference type="Proteomes" id="UP000069272">
    <property type="component" value="Chromosome X"/>
</dbReference>
<dbReference type="InterPro" id="IPR003593">
    <property type="entry name" value="AAA+_ATPase"/>
</dbReference>
<evidence type="ECO:0000256" key="12">
    <source>
        <dbReference type="ARBA" id="ARBA00022840"/>
    </source>
</evidence>
<evidence type="ECO:0000313" key="21">
    <source>
        <dbReference type="Proteomes" id="UP000069272"/>
    </source>
</evidence>
<dbReference type="AlphaFoldDB" id="A0A182FJU2"/>
<dbReference type="FunFam" id="1.20.58.760:FF:000003">
    <property type="entry name" value="AFG3-like AAA ATPase 2"/>
    <property type="match status" value="1"/>
</dbReference>
<dbReference type="GO" id="GO:0016887">
    <property type="term" value="F:ATP hydrolysis activity"/>
    <property type="evidence" value="ECO:0007669"/>
    <property type="project" value="InterPro"/>
</dbReference>
<dbReference type="CDD" id="cd19501">
    <property type="entry name" value="RecA-like_FtsH"/>
    <property type="match status" value="1"/>
</dbReference>
<dbReference type="HAMAP" id="MF_01458">
    <property type="entry name" value="FtsH"/>
    <property type="match status" value="1"/>
</dbReference>
<evidence type="ECO:0000256" key="7">
    <source>
        <dbReference type="ARBA" id="ARBA00022692"/>
    </source>
</evidence>
<dbReference type="GO" id="GO:0005745">
    <property type="term" value="C:m-AAA complex"/>
    <property type="evidence" value="ECO:0007669"/>
    <property type="project" value="TreeGrafter"/>
</dbReference>
<feature type="transmembrane region" description="Helical" evidence="18">
    <location>
        <begin position="165"/>
        <end position="183"/>
    </location>
</feature>
<dbReference type="InterPro" id="IPR011546">
    <property type="entry name" value="Pept_M41_FtsH_extracell"/>
</dbReference>
<accession>A0A182FJU2</accession>
<evidence type="ECO:0000256" key="17">
    <source>
        <dbReference type="SAM" id="MobiDB-lite"/>
    </source>
</evidence>
<dbReference type="VEuPathDB" id="VectorBase:AALB20_027599"/>
<evidence type="ECO:0000256" key="15">
    <source>
        <dbReference type="ARBA" id="ARBA00023049"/>
    </source>
</evidence>
<dbReference type="Pfam" id="PF01434">
    <property type="entry name" value="Peptidase_M41"/>
    <property type="match status" value="1"/>
</dbReference>
<feature type="compositionally biased region" description="Basic and acidic residues" evidence="17">
    <location>
        <begin position="136"/>
        <end position="156"/>
    </location>
</feature>
<evidence type="ECO:0000256" key="9">
    <source>
        <dbReference type="ARBA" id="ARBA00022741"/>
    </source>
</evidence>
<keyword evidence="12" id="KW-0067">ATP-binding</keyword>
<dbReference type="Pfam" id="PF17862">
    <property type="entry name" value="AAA_lid_3"/>
    <property type="match status" value="1"/>
</dbReference>
<dbReference type="GO" id="GO:0008270">
    <property type="term" value="F:zinc ion binding"/>
    <property type="evidence" value="ECO:0007669"/>
    <property type="project" value="InterPro"/>
</dbReference>
<dbReference type="SMART" id="SM00382">
    <property type="entry name" value="AAA"/>
    <property type="match status" value="1"/>
</dbReference>
<keyword evidence="6" id="KW-0645">Protease</keyword>
<dbReference type="VEuPathDB" id="VectorBase:AALB006787"/>
<evidence type="ECO:0000256" key="3">
    <source>
        <dbReference type="ARBA" id="ARBA00004173"/>
    </source>
</evidence>
<keyword evidence="11" id="KW-0862">Zinc</keyword>
<dbReference type="Gene3D" id="3.40.50.300">
    <property type="entry name" value="P-loop containing nucleotide triphosphate hydrolases"/>
    <property type="match status" value="1"/>
</dbReference>
<comment type="similarity">
    <text evidence="5">In the N-terminal section; belongs to the AAA ATPase family.</text>
</comment>
<evidence type="ECO:0000256" key="4">
    <source>
        <dbReference type="ARBA" id="ARBA00010044"/>
    </source>
</evidence>
<evidence type="ECO:0000256" key="5">
    <source>
        <dbReference type="ARBA" id="ARBA00010550"/>
    </source>
</evidence>
<proteinExistence type="inferred from homology"/>
<dbReference type="FunFam" id="3.40.50.300:FF:000277">
    <property type="entry name" value="ATP-dependent zinc metalloprotease FtsH"/>
    <property type="match status" value="1"/>
</dbReference>
<dbReference type="EnsemblMetazoa" id="AALB006787-RA">
    <property type="protein sequence ID" value="AALB006787-PA"/>
    <property type="gene ID" value="AALB006787"/>
</dbReference>
<dbReference type="PANTHER" id="PTHR43655:SF8">
    <property type="entry name" value="PARAPLEGIN"/>
    <property type="match status" value="1"/>
</dbReference>
<dbReference type="FunFam" id="3.40.1690.20:FF:000005">
    <property type="entry name" value="Paraplegin, putative"/>
    <property type="match status" value="1"/>
</dbReference>
<sequence length="808" mass="89781">MVTWGKFELSNSNIKILDDNKNLILVLHDMMRRIDCCQQIIQRAVRNVIFWRLQPPRASATIGSSYSTKLHAGLGNVTSAPFAAKLVTWPNYKLQKQVRVEQRILLNLFASSHTIPVIALARSIHTASSVYNKQPPDPRDGDPNRDKKKRDEDEKEKMMSVVTKTLVWMITIYLLVGFLTMIIPTKNRPESATRYVSWHEFVHHMLAVGEVKEVIVHPDMEMVTIILHDGAIVKGRRVQSTIFHMAVADVNKFEEKLRKVEERLGVTDDVAVQFERSGDVSGRILFTLFATGVIIALLSRIRGGRGPISMDSFTQMGRAKFTLVDPIEGGRGVWFKDVAGLQEAKQEVMEFVDYLKSPGRYQRLGAKVPKGALLLGPPGCGKTLLAKAVATEAQVPFLSMNGSEFIEMIGGLGAARVRDLFKEAKKRSPCIIYVDEIDAIGRQREGSGSGLGGMSSGESEQTLNQLLVEMDGMASKEGVLMLASTNRADILDKALLRPGRFDRHILIDLPNLTERKEIFEKHLSGIALEQAPTVYSSRLATLTPGFSGADIANVCNEAALHAARTNQRVVGTKNLEYAVERLVGGTEKRSHALSQTERRVIAFHESGHALVGWLLPNSDVLLKVTIVPRTSLALGFAQYTPKEQKLYSREHLFDKMCMALGGRAAENLIFNRITTGAQNDLEKVTKIAYAQIKNFGMNEAVGPIAFGEDSESNPYASKPYSNSLGNLIDFEARQMITEAYEQAEQILRENADKLNTLAEALLEHETLNYDKVVELIGPPKYDDAKRKIEPVEFEDSIQKLAVNGGEEK</sequence>
<feature type="region of interest" description="Disordered" evidence="17">
    <location>
        <begin position="130"/>
        <end position="156"/>
    </location>
</feature>
<evidence type="ECO:0000256" key="1">
    <source>
        <dbReference type="ARBA" id="ARBA00001947"/>
    </source>
</evidence>
<keyword evidence="16 18" id="KW-0472">Membrane</keyword>
<evidence type="ECO:0000259" key="19">
    <source>
        <dbReference type="SMART" id="SM00382"/>
    </source>
</evidence>
<keyword evidence="13" id="KW-0809">Transit peptide</keyword>
<keyword evidence="21" id="KW-1185">Reference proteome</keyword>
<dbReference type="InterPro" id="IPR041569">
    <property type="entry name" value="AAA_lid_3"/>
</dbReference>
<comment type="similarity">
    <text evidence="4">In the C-terminal section; belongs to the peptidase M41 family.</text>
</comment>
<dbReference type="NCBIfam" id="TIGR01241">
    <property type="entry name" value="FtsH_fam"/>
    <property type="match status" value="1"/>
</dbReference>
<evidence type="ECO:0000256" key="2">
    <source>
        <dbReference type="ARBA" id="ARBA00004141"/>
    </source>
</evidence>
<comment type="subcellular location">
    <subcellularLocation>
        <location evidence="2">Membrane</location>
        <topology evidence="2">Multi-pass membrane protein</topology>
    </subcellularLocation>
    <subcellularLocation>
        <location evidence="3">Mitochondrion</location>
    </subcellularLocation>
</comment>
<dbReference type="SUPFAM" id="SSF140990">
    <property type="entry name" value="FtsH protease domain-like"/>
    <property type="match status" value="1"/>
</dbReference>
<evidence type="ECO:0000256" key="11">
    <source>
        <dbReference type="ARBA" id="ARBA00022833"/>
    </source>
</evidence>
<dbReference type="GO" id="GO:0034982">
    <property type="term" value="P:mitochondrial protein processing"/>
    <property type="evidence" value="ECO:0007669"/>
    <property type="project" value="TreeGrafter"/>
</dbReference>
<dbReference type="Pfam" id="PF00004">
    <property type="entry name" value="AAA"/>
    <property type="match status" value="1"/>
</dbReference>
<dbReference type="InterPro" id="IPR005936">
    <property type="entry name" value="FtsH"/>
</dbReference>
<dbReference type="InterPro" id="IPR027417">
    <property type="entry name" value="P-loop_NTPase"/>
</dbReference>
<reference evidence="20" key="2">
    <citation type="submission" date="2022-08" db="UniProtKB">
        <authorList>
            <consortium name="EnsemblMetazoa"/>
        </authorList>
    </citation>
    <scope>IDENTIFICATION</scope>
    <source>
        <strain evidence="20">STECLA/ALBI9_A</strain>
    </source>
</reference>
<dbReference type="Gene3D" id="1.10.8.60">
    <property type="match status" value="1"/>
</dbReference>
<comment type="cofactor">
    <cofactor evidence="1">
        <name>Zn(2+)</name>
        <dbReference type="ChEBI" id="CHEBI:29105"/>
    </cofactor>
</comment>
<feature type="domain" description="AAA+ ATPase" evidence="19">
    <location>
        <begin position="368"/>
        <end position="511"/>
    </location>
</feature>
<dbReference type="GO" id="GO:0005524">
    <property type="term" value="F:ATP binding"/>
    <property type="evidence" value="ECO:0007669"/>
    <property type="project" value="UniProtKB-KW"/>
</dbReference>
<dbReference type="GO" id="GO:0004176">
    <property type="term" value="F:ATP-dependent peptidase activity"/>
    <property type="evidence" value="ECO:0007669"/>
    <property type="project" value="InterPro"/>
</dbReference>
<keyword evidence="8" id="KW-0479">Metal-binding</keyword>
<protein>
    <recommendedName>
        <fullName evidence="19">AAA+ ATPase domain-containing protein</fullName>
    </recommendedName>
</protein>
<dbReference type="GO" id="GO:0004222">
    <property type="term" value="F:metalloendopeptidase activity"/>
    <property type="evidence" value="ECO:0007669"/>
    <property type="project" value="InterPro"/>
</dbReference>
<evidence type="ECO:0000256" key="10">
    <source>
        <dbReference type="ARBA" id="ARBA00022801"/>
    </source>
</evidence>
<keyword evidence="10" id="KW-0378">Hydrolase</keyword>
<evidence type="ECO:0000313" key="20">
    <source>
        <dbReference type="EnsemblMetazoa" id="AALB006787-PA"/>
    </source>
</evidence>
<dbReference type="Pfam" id="PF06480">
    <property type="entry name" value="FtsH_ext"/>
    <property type="match status" value="1"/>
</dbReference>
<evidence type="ECO:0000256" key="18">
    <source>
        <dbReference type="SAM" id="Phobius"/>
    </source>
</evidence>
<dbReference type="InterPro" id="IPR003959">
    <property type="entry name" value="ATPase_AAA_core"/>
</dbReference>
<name>A0A182FJU2_ANOAL</name>
<keyword evidence="15" id="KW-0482">Metalloprotease</keyword>
<keyword evidence="7 18" id="KW-0812">Transmembrane</keyword>
<dbReference type="InterPro" id="IPR037219">
    <property type="entry name" value="Peptidase_M41-like"/>
</dbReference>
<reference evidence="20 21" key="1">
    <citation type="journal article" date="2017" name="G3 (Bethesda)">
        <title>The Physical Genome Mapping of Anopheles albimanus Corrected Scaffold Misassemblies and Identified Interarm Rearrangements in Genus Anopheles.</title>
        <authorList>
            <person name="Artemov G.N."/>
            <person name="Peery A.N."/>
            <person name="Jiang X."/>
            <person name="Tu Z."/>
            <person name="Stegniy V.N."/>
            <person name="Sharakhova M.V."/>
            <person name="Sharakhov I.V."/>
        </authorList>
    </citation>
    <scope>NUCLEOTIDE SEQUENCE [LARGE SCALE GENOMIC DNA]</scope>
    <source>
        <strain evidence="20 21">ALBI9_A</strain>
    </source>
</reference>
<evidence type="ECO:0000256" key="14">
    <source>
        <dbReference type="ARBA" id="ARBA00022989"/>
    </source>
</evidence>
<keyword evidence="9" id="KW-0547">Nucleotide-binding</keyword>
<dbReference type="FunFam" id="1.10.8.60:FF:000033">
    <property type="entry name" value="paraplegin isoform X1"/>
    <property type="match status" value="1"/>
</dbReference>
<evidence type="ECO:0000256" key="16">
    <source>
        <dbReference type="ARBA" id="ARBA00023136"/>
    </source>
</evidence>
<organism evidence="20 21">
    <name type="scientific">Anopheles albimanus</name>
    <name type="common">New world malaria mosquito</name>
    <dbReference type="NCBI Taxonomy" id="7167"/>
    <lineage>
        <taxon>Eukaryota</taxon>
        <taxon>Metazoa</taxon>
        <taxon>Ecdysozoa</taxon>
        <taxon>Arthropoda</taxon>
        <taxon>Hexapoda</taxon>
        <taxon>Insecta</taxon>
        <taxon>Pterygota</taxon>
        <taxon>Neoptera</taxon>
        <taxon>Endopterygota</taxon>
        <taxon>Diptera</taxon>
        <taxon>Nematocera</taxon>
        <taxon>Culicoidea</taxon>
        <taxon>Culicidae</taxon>
        <taxon>Anophelinae</taxon>
        <taxon>Anopheles</taxon>
    </lineage>
</organism>